<proteinExistence type="predicted"/>
<comment type="caution">
    <text evidence="4">The sequence shown here is derived from an EMBL/GenBank/DDBJ whole genome shotgun (WGS) entry which is preliminary data.</text>
</comment>
<keyword evidence="2" id="KW-1133">Transmembrane helix</keyword>
<dbReference type="InterPro" id="IPR050256">
    <property type="entry name" value="Glycosyltransferase_2"/>
</dbReference>
<dbReference type="InterPro" id="IPR029044">
    <property type="entry name" value="Nucleotide-diphossugar_trans"/>
</dbReference>
<dbReference type="EMBL" id="JAZAQF010000086">
    <property type="protein sequence ID" value="MFG3818942.1"/>
    <property type="molecule type" value="Genomic_DNA"/>
</dbReference>
<dbReference type="RefSeq" id="WP_099532066.1">
    <property type="nucleotide sequence ID" value="NZ_JAZAQF010000086.1"/>
</dbReference>
<feature type="transmembrane region" description="Helical" evidence="2">
    <location>
        <begin position="260"/>
        <end position="277"/>
    </location>
</feature>
<sequence>MSSNPPSIANHPALVDQNEPGDRSGEIAYPAFSLVLPIFNEELGVAPTIEHLQATLSAYPGVYEIIAVNDGSSDRTGEILHQLPGIRVIDHNINRGYGAALKTGIRHAKYSLIVITDADGTYPNERIPALVNLIQLAEADMVVGSRTGENVQYSNLRKIPKWFLVRFAEWITKTKIPDLNSGLRIFRKEIADRFLNILPNTFSFTTTITVAMLTNGYTVHYEPIDYHPRQGRSKIKPIRDTLRFVQIILRTGLYFAPMRILMPVSAAFAIGFCVSLAQDIFVRNDLTEATLILLLAATQTAILALLADMIDKRL</sequence>
<dbReference type="PANTHER" id="PTHR48090:SF7">
    <property type="entry name" value="RFBJ PROTEIN"/>
    <property type="match status" value="1"/>
</dbReference>
<dbReference type="CDD" id="cd04179">
    <property type="entry name" value="DPM_DPG-synthase_like"/>
    <property type="match status" value="1"/>
</dbReference>
<evidence type="ECO:0000256" key="1">
    <source>
        <dbReference type="SAM" id="MobiDB-lite"/>
    </source>
</evidence>
<feature type="domain" description="Glycosyltransferase 2-like" evidence="3">
    <location>
        <begin position="33"/>
        <end position="192"/>
    </location>
</feature>
<accession>A0ABW7CD91</accession>
<evidence type="ECO:0000256" key="2">
    <source>
        <dbReference type="SAM" id="Phobius"/>
    </source>
</evidence>
<dbReference type="SUPFAM" id="SSF53448">
    <property type="entry name" value="Nucleotide-diphospho-sugar transferases"/>
    <property type="match status" value="1"/>
</dbReference>
<feature type="transmembrane region" description="Helical" evidence="2">
    <location>
        <begin position="289"/>
        <end position="310"/>
    </location>
</feature>
<keyword evidence="2" id="KW-0812">Transmembrane</keyword>
<evidence type="ECO:0000313" key="4">
    <source>
        <dbReference type="EMBL" id="MFG3818942.1"/>
    </source>
</evidence>
<feature type="region of interest" description="Disordered" evidence="1">
    <location>
        <begin position="1"/>
        <end position="21"/>
    </location>
</feature>
<evidence type="ECO:0000259" key="3">
    <source>
        <dbReference type="Pfam" id="PF00535"/>
    </source>
</evidence>
<dbReference type="Pfam" id="PF00535">
    <property type="entry name" value="Glycos_transf_2"/>
    <property type="match status" value="1"/>
</dbReference>
<dbReference type="PANTHER" id="PTHR48090">
    <property type="entry name" value="UNDECAPRENYL-PHOSPHATE 4-DEOXY-4-FORMAMIDO-L-ARABINOSE TRANSFERASE-RELATED"/>
    <property type="match status" value="1"/>
</dbReference>
<keyword evidence="5" id="KW-1185">Reference proteome</keyword>
<gene>
    <name evidence="4" type="ORF">VPK24_14960</name>
</gene>
<dbReference type="Proteomes" id="UP001604335">
    <property type="component" value="Unassembled WGS sequence"/>
</dbReference>
<evidence type="ECO:0000313" key="5">
    <source>
        <dbReference type="Proteomes" id="UP001604335"/>
    </source>
</evidence>
<keyword evidence="2" id="KW-0472">Membrane</keyword>
<reference evidence="5" key="1">
    <citation type="journal article" date="2024" name="Algal Res.">
        <title>Biochemical, toxicological and genomic investigation of a high-biomass producing Limnothrix strain isolated from Italian shallow drinking water reservoir.</title>
        <authorList>
            <person name="Simonazzi M."/>
            <person name="Shishido T.K."/>
            <person name="Delbaje E."/>
            <person name="Wahlsten M."/>
            <person name="Fewer D.P."/>
            <person name="Sivonen K."/>
            <person name="Pezzolesi L."/>
            <person name="Pistocchi R."/>
        </authorList>
    </citation>
    <scope>NUCLEOTIDE SEQUENCE [LARGE SCALE GENOMIC DNA]</scope>
    <source>
        <strain evidence="5">LRLZ20PSL1</strain>
    </source>
</reference>
<name>A0ABW7CD91_9CYAN</name>
<protein>
    <submittedName>
        <fullName evidence="4">Glycosyltransferase family 2 protein</fullName>
    </submittedName>
</protein>
<dbReference type="Gene3D" id="3.90.550.10">
    <property type="entry name" value="Spore Coat Polysaccharide Biosynthesis Protein SpsA, Chain A"/>
    <property type="match status" value="1"/>
</dbReference>
<organism evidence="4 5">
    <name type="scientific">Limnothrix redekei LRLZ20PSL1</name>
    <dbReference type="NCBI Taxonomy" id="3112953"/>
    <lineage>
        <taxon>Bacteria</taxon>
        <taxon>Bacillati</taxon>
        <taxon>Cyanobacteriota</taxon>
        <taxon>Cyanophyceae</taxon>
        <taxon>Pseudanabaenales</taxon>
        <taxon>Pseudanabaenaceae</taxon>
        <taxon>Limnothrix</taxon>
    </lineage>
</organism>
<dbReference type="InterPro" id="IPR001173">
    <property type="entry name" value="Glyco_trans_2-like"/>
</dbReference>